<evidence type="ECO:0000256" key="9">
    <source>
        <dbReference type="ARBA" id="ARBA00023053"/>
    </source>
</evidence>
<feature type="compositionally biased region" description="Basic and acidic residues" evidence="14">
    <location>
        <begin position="348"/>
        <end position="358"/>
    </location>
</feature>
<dbReference type="AlphaFoldDB" id="F5L8N9"/>
<sequence length="449" mass="49512">MLRIGLLGLGTVGSGVYEAISTGKERLKRLLGEEVEVVSILIKDSRKERPNVPQELLVTDFESFIARKPDVVFEAIVGVDPAYFYVSYLLEHHIPVISANKELIAKRGQRLHQIASQAGTWLSYEASVAGGIPILAALKNSLKFNHISELQGILNGTTNYILTKMSQEGKSFSDVLHEAQALGYAEADPTSDVEGWDALYKLQILAYLITGSWEYSSSFTCRGISEVQAWHLKAAQKFGLTLKLTACLFRTATGVEGRVEPVFLPAGHPLAQVNGVTNAVMVTGDTVGQLVFQGPGAGKHPTASAMIEDFVFGHQQFKTGCFPAHPGRFASSEVPAPALDSNGTEQKNGAEKHQPSRHHREDYVIAFWQQTKGQREVERLVQNSQGEWLYCEQTEQFGTGLLRMTDARWREELICCPEVTLYPVLINGDEWQTTALESIQTDVESPAYT</sequence>
<evidence type="ECO:0000256" key="4">
    <source>
        <dbReference type="ARBA" id="ARBA00013213"/>
    </source>
</evidence>
<evidence type="ECO:0000256" key="10">
    <source>
        <dbReference type="ARBA" id="ARBA00023167"/>
    </source>
</evidence>
<evidence type="ECO:0000256" key="6">
    <source>
        <dbReference type="ARBA" id="ARBA00022605"/>
    </source>
</evidence>
<dbReference type="KEGG" id="cthu:HUR95_14420"/>
<dbReference type="GO" id="GO:0050661">
    <property type="term" value="F:NADP binding"/>
    <property type="evidence" value="ECO:0007669"/>
    <property type="project" value="InterPro"/>
</dbReference>
<evidence type="ECO:0000256" key="1">
    <source>
        <dbReference type="ARBA" id="ARBA00005056"/>
    </source>
</evidence>
<evidence type="ECO:0000256" key="12">
    <source>
        <dbReference type="RuleBase" id="RU000579"/>
    </source>
</evidence>
<protein>
    <recommendedName>
        <fullName evidence="5 12">Homoserine dehydrogenase</fullName>
        <ecNumber evidence="4 12">1.1.1.3</ecNumber>
    </recommendedName>
</protein>
<dbReference type="EC" id="1.1.1.3" evidence="4 12"/>
<dbReference type="UniPathway" id="UPA00050">
    <property type="reaction ID" value="UER00063"/>
</dbReference>
<feature type="region of interest" description="Disordered" evidence="14">
    <location>
        <begin position="332"/>
        <end position="358"/>
    </location>
</feature>
<comment type="similarity">
    <text evidence="3 13">Belongs to the homoserine dehydrogenase family.</text>
</comment>
<dbReference type="NCBIfam" id="NF004976">
    <property type="entry name" value="PRK06349.1"/>
    <property type="match status" value="1"/>
</dbReference>
<evidence type="ECO:0000256" key="3">
    <source>
        <dbReference type="ARBA" id="ARBA00006753"/>
    </source>
</evidence>
<feature type="domain" description="Aspartate/homoserine dehydrogenase NAD-binding" evidence="16">
    <location>
        <begin position="8"/>
        <end position="124"/>
    </location>
</feature>
<dbReference type="PROSITE" id="PS01042">
    <property type="entry name" value="HOMOSER_DHGENASE"/>
    <property type="match status" value="1"/>
</dbReference>
<proteinExistence type="inferred from homology"/>
<evidence type="ECO:0000256" key="8">
    <source>
        <dbReference type="ARBA" id="ARBA00023002"/>
    </source>
</evidence>
<keyword evidence="9" id="KW-0915">Sodium</keyword>
<accession>F5L8N9</accession>
<name>F5L8N9_CALTT</name>
<comment type="pathway">
    <text evidence="2 12">Amino-acid biosynthesis; L-methionine biosynthesis via de novo pathway; L-homoserine from L-aspartate: step 3/3.</text>
</comment>
<evidence type="ECO:0000259" key="15">
    <source>
        <dbReference type="Pfam" id="PF00742"/>
    </source>
</evidence>
<comment type="pathway">
    <text evidence="1 12">Amino-acid biosynthesis; L-threonine biosynthesis; L-threonine from L-aspartate: step 3/5.</text>
</comment>
<dbReference type="SUPFAM" id="SSF55347">
    <property type="entry name" value="Glyceraldehyde-3-phosphate dehydrogenase-like, C-terminal domain"/>
    <property type="match status" value="1"/>
</dbReference>
<dbReference type="GO" id="GO:0004412">
    <property type="term" value="F:homoserine dehydrogenase activity"/>
    <property type="evidence" value="ECO:0007669"/>
    <property type="project" value="UniProtKB-EC"/>
</dbReference>
<dbReference type="PANTHER" id="PTHR43331:SF1">
    <property type="entry name" value="HOMOSERINE DEHYDROGENASE"/>
    <property type="match status" value="1"/>
</dbReference>
<keyword evidence="10 12" id="KW-0486">Methionine biosynthesis</keyword>
<evidence type="ECO:0000313" key="19">
    <source>
        <dbReference type="Proteomes" id="UP000010716"/>
    </source>
</evidence>
<evidence type="ECO:0000256" key="2">
    <source>
        <dbReference type="ARBA" id="ARBA00005062"/>
    </source>
</evidence>
<evidence type="ECO:0000256" key="13">
    <source>
        <dbReference type="RuleBase" id="RU004171"/>
    </source>
</evidence>
<feature type="domain" description="Homoserine dehydrogenase catalytic" evidence="15">
    <location>
        <begin position="133"/>
        <end position="311"/>
    </location>
</feature>
<evidence type="ECO:0000256" key="7">
    <source>
        <dbReference type="ARBA" id="ARBA00022697"/>
    </source>
</evidence>
<dbReference type="GO" id="GO:0009086">
    <property type="term" value="P:methionine biosynthetic process"/>
    <property type="evidence" value="ECO:0007669"/>
    <property type="project" value="UniProtKB-KW"/>
</dbReference>
<dbReference type="Proteomes" id="UP000010716">
    <property type="component" value="Unassembled WGS sequence"/>
</dbReference>
<dbReference type="InterPro" id="IPR005106">
    <property type="entry name" value="Asp/hSer_DH_NAD-bd"/>
</dbReference>
<dbReference type="Gene3D" id="3.40.50.720">
    <property type="entry name" value="NAD(P)-binding Rossmann-like Domain"/>
    <property type="match status" value="1"/>
</dbReference>
<dbReference type="Pfam" id="PF03447">
    <property type="entry name" value="NAD_binding_3"/>
    <property type="match status" value="1"/>
</dbReference>
<keyword evidence="7 12" id="KW-0791">Threonine biosynthesis</keyword>
<dbReference type="UniPathway" id="UPA00051">
    <property type="reaction ID" value="UER00465"/>
</dbReference>
<evidence type="ECO:0000313" key="20">
    <source>
        <dbReference type="Proteomes" id="UP000825179"/>
    </source>
</evidence>
<keyword evidence="8 12" id="KW-0560">Oxidoreductase</keyword>
<dbReference type="InterPro" id="IPR036291">
    <property type="entry name" value="NAD(P)-bd_dom_sf"/>
</dbReference>
<evidence type="ECO:0000256" key="5">
    <source>
        <dbReference type="ARBA" id="ARBA00013376"/>
    </source>
</evidence>
<dbReference type="Gene3D" id="3.30.360.10">
    <property type="entry name" value="Dihydrodipicolinate Reductase, domain 2"/>
    <property type="match status" value="1"/>
</dbReference>
<dbReference type="OrthoDB" id="9808167at2"/>
<keyword evidence="12" id="KW-0521">NADP</keyword>
<reference evidence="17 19" key="1">
    <citation type="journal article" date="2011" name="J. Bacteriol.">
        <title>Draft genome sequence of the thermoalkaliphilic Caldalkalibacillus thermarum strain TA2.A1.</title>
        <authorList>
            <person name="Kalamorz F."/>
            <person name="Keis S."/>
            <person name="McMillan D.G."/>
            <person name="Olsson K."/>
            <person name="Stanton J.A."/>
            <person name="Stockwell P."/>
            <person name="Black M.A."/>
            <person name="Klingeman D.M."/>
            <person name="Land M.L."/>
            <person name="Han C.S."/>
            <person name="Martin S.L."/>
            <person name="Becher S.A."/>
            <person name="Peddie C.J."/>
            <person name="Morgan H.W."/>
            <person name="Matthies D."/>
            <person name="Preiss L."/>
            <person name="Meier T."/>
            <person name="Brown S.D."/>
            <person name="Cook G.M."/>
        </authorList>
    </citation>
    <scope>NUCLEOTIDE SEQUENCE [LARGE SCALE GENOMIC DNA]</scope>
    <source>
        <strain evidence="17 19">TA2.A1</strain>
    </source>
</reference>
<evidence type="ECO:0000256" key="14">
    <source>
        <dbReference type="SAM" id="MobiDB-lite"/>
    </source>
</evidence>
<dbReference type="EMBL" id="AFCE01000152">
    <property type="protein sequence ID" value="EGL82278.1"/>
    <property type="molecule type" value="Genomic_DNA"/>
</dbReference>
<keyword evidence="6 12" id="KW-0028">Amino-acid biosynthesis</keyword>
<dbReference type="SUPFAM" id="SSF51735">
    <property type="entry name" value="NAD(P)-binding Rossmann-fold domains"/>
    <property type="match status" value="1"/>
</dbReference>
<dbReference type="RefSeq" id="WP_007505495.1">
    <property type="nucleotide sequence ID" value="NZ_AFCE01000152.1"/>
</dbReference>
<evidence type="ECO:0000313" key="18">
    <source>
        <dbReference type="EMBL" id="QZT33429.1"/>
    </source>
</evidence>
<gene>
    <name evidence="17" type="ORF">CathTA2_2194</name>
    <name evidence="18" type="ORF">HUR95_14420</name>
</gene>
<dbReference type="EMBL" id="CP082237">
    <property type="protein sequence ID" value="QZT33429.1"/>
    <property type="molecule type" value="Genomic_DNA"/>
</dbReference>
<dbReference type="InterPro" id="IPR019811">
    <property type="entry name" value="HDH_CS"/>
</dbReference>
<comment type="catalytic activity">
    <reaction evidence="11">
        <text>L-homoserine + NADP(+) = L-aspartate 4-semialdehyde + NADPH + H(+)</text>
        <dbReference type="Rhea" id="RHEA:15761"/>
        <dbReference type="ChEBI" id="CHEBI:15378"/>
        <dbReference type="ChEBI" id="CHEBI:57476"/>
        <dbReference type="ChEBI" id="CHEBI:57783"/>
        <dbReference type="ChEBI" id="CHEBI:58349"/>
        <dbReference type="ChEBI" id="CHEBI:537519"/>
        <dbReference type="EC" id="1.1.1.3"/>
    </reaction>
    <physiologicalReaction direction="right-to-left" evidence="11">
        <dbReference type="Rhea" id="RHEA:15763"/>
    </physiologicalReaction>
</comment>
<keyword evidence="20" id="KW-1185">Reference proteome</keyword>
<dbReference type="eggNOG" id="COG0460">
    <property type="taxonomic scope" value="Bacteria"/>
</dbReference>
<dbReference type="PANTHER" id="PTHR43331">
    <property type="entry name" value="HOMOSERINE DEHYDROGENASE"/>
    <property type="match status" value="1"/>
</dbReference>
<dbReference type="InterPro" id="IPR001342">
    <property type="entry name" value="HDH_cat"/>
</dbReference>
<evidence type="ECO:0000259" key="16">
    <source>
        <dbReference type="Pfam" id="PF03447"/>
    </source>
</evidence>
<dbReference type="GO" id="GO:0009088">
    <property type="term" value="P:threonine biosynthetic process"/>
    <property type="evidence" value="ECO:0007669"/>
    <property type="project" value="UniProtKB-UniPathway"/>
</dbReference>
<evidence type="ECO:0000256" key="11">
    <source>
        <dbReference type="ARBA" id="ARBA00048841"/>
    </source>
</evidence>
<reference evidence="18" key="3">
    <citation type="submission" date="2021-08" db="EMBL/GenBank/DDBJ databases">
        <authorList>
            <person name="de Jong S."/>
            <person name="van den Broek M."/>
            <person name="Merkel A."/>
            <person name="de la Torre Cortes P."/>
            <person name="Kalamorz F."/>
            <person name="Cook G."/>
            <person name="van Loosdrecht M."/>
            <person name="McMillan D."/>
        </authorList>
    </citation>
    <scope>NUCLEOTIDE SEQUENCE</scope>
    <source>
        <strain evidence="18">TA2.A1</strain>
    </source>
</reference>
<organism evidence="17 19">
    <name type="scientific">Caldalkalibacillus thermarum (strain TA2.A1)</name>
    <dbReference type="NCBI Taxonomy" id="986075"/>
    <lineage>
        <taxon>Bacteria</taxon>
        <taxon>Bacillati</taxon>
        <taxon>Bacillota</taxon>
        <taxon>Bacilli</taxon>
        <taxon>Bacillales</taxon>
        <taxon>Bacillaceae</taxon>
        <taxon>Caldalkalibacillus</taxon>
    </lineage>
</organism>
<dbReference type="FunFam" id="3.30.360.10:FF:000005">
    <property type="entry name" value="Homoserine dehydrogenase"/>
    <property type="match status" value="1"/>
</dbReference>
<dbReference type="Pfam" id="PF00742">
    <property type="entry name" value="Homoserine_dh"/>
    <property type="match status" value="1"/>
</dbReference>
<reference evidence="18 20" key="2">
    <citation type="journal article" date="2020" name="Extremophiles">
        <title>Genomic analysis of Caldalkalibacillus thermarum TA2.A1 reveals aerobic alkaliphilic metabolism and evolutionary hallmarks linking alkaliphilic bacteria and plant life.</title>
        <authorList>
            <person name="de Jong S.I."/>
            <person name="van den Broek M.A."/>
            <person name="Merkel A.Y."/>
            <person name="de la Torre Cortes P."/>
            <person name="Kalamorz F."/>
            <person name="Cook G.M."/>
            <person name="van Loosdrecht M.C.M."/>
            <person name="McMillan D.G.G."/>
        </authorList>
    </citation>
    <scope>NUCLEOTIDE SEQUENCE [LARGE SCALE GENOMIC DNA]</scope>
    <source>
        <strain evidence="18 20">TA2.A1</strain>
    </source>
</reference>
<evidence type="ECO:0000313" key="17">
    <source>
        <dbReference type="EMBL" id="EGL82278.1"/>
    </source>
</evidence>
<dbReference type="Proteomes" id="UP000825179">
    <property type="component" value="Chromosome"/>
</dbReference>